<feature type="transmembrane region" description="Helical" evidence="6">
    <location>
        <begin position="299"/>
        <end position="323"/>
    </location>
</feature>
<evidence type="ECO:0000256" key="3">
    <source>
        <dbReference type="ARBA" id="ARBA00022989"/>
    </source>
</evidence>
<evidence type="ECO:0000313" key="9">
    <source>
        <dbReference type="Proteomes" id="UP000008177"/>
    </source>
</evidence>
<dbReference type="CDD" id="cd17323">
    <property type="entry name" value="MFS_Tpo1_MDR_like"/>
    <property type="match status" value="1"/>
</dbReference>
<dbReference type="FunCoup" id="G2XWB6">
    <property type="interactions" value="27"/>
</dbReference>
<dbReference type="Proteomes" id="UP000008177">
    <property type="component" value="Unplaced contigs"/>
</dbReference>
<dbReference type="GO" id="GO:0005886">
    <property type="term" value="C:plasma membrane"/>
    <property type="evidence" value="ECO:0007669"/>
    <property type="project" value="TreeGrafter"/>
</dbReference>
<gene>
    <name evidence="8" type="ORF">BofuT4_P056870.1</name>
</gene>
<comment type="subcellular location">
    <subcellularLocation>
        <location evidence="1">Membrane</location>
        <topology evidence="1">Multi-pass membrane protein</topology>
    </subcellularLocation>
</comment>
<keyword evidence="2 6" id="KW-0812">Transmembrane</keyword>
<feature type="transmembrane region" description="Helical" evidence="6">
    <location>
        <begin position="408"/>
        <end position="435"/>
    </location>
</feature>
<dbReference type="EMBL" id="FQ790271">
    <property type="protein sequence ID" value="CCD44786.1"/>
    <property type="molecule type" value="Genomic_DNA"/>
</dbReference>
<reference evidence="9" key="1">
    <citation type="journal article" date="2011" name="PLoS Genet.">
        <title>Genomic analysis of the necrotrophic fungal pathogens Sclerotinia sclerotiorum and Botrytis cinerea.</title>
        <authorList>
            <person name="Amselem J."/>
            <person name="Cuomo C.A."/>
            <person name="van Kan J.A."/>
            <person name="Viaud M."/>
            <person name="Benito E.P."/>
            <person name="Couloux A."/>
            <person name="Coutinho P.M."/>
            <person name="de Vries R.P."/>
            <person name="Dyer P.S."/>
            <person name="Fillinger S."/>
            <person name="Fournier E."/>
            <person name="Gout L."/>
            <person name="Hahn M."/>
            <person name="Kohn L."/>
            <person name="Lapalu N."/>
            <person name="Plummer K.M."/>
            <person name="Pradier J.M."/>
            <person name="Quevillon E."/>
            <person name="Sharon A."/>
            <person name="Simon A."/>
            <person name="ten Have A."/>
            <person name="Tudzynski B."/>
            <person name="Tudzynski P."/>
            <person name="Wincker P."/>
            <person name="Andrew M."/>
            <person name="Anthouard V."/>
            <person name="Beever R.E."/>
            <person name="Beffa R."/>
            <person name="Benoit I."/>
            <person name="Bouzid O."/>
            <person name="Brault B."/>
            <person name="Chen Z."/>
            <person name="Choquer M."/>
            <person name="Collemare J."/>
            <person name="Cotton P."/>
            <person name="Danchin E.G."/>
            <person name="Da Silva C."/>
            <person name="Gautier A."/>
            <person name="Giraud C."/>
            <person name="Giraud T."/>
            <person name="Gonzalez C."/>
            <person name="Grossetete S."/>
            <person name="Guldener U."/>
            <person name="Henrissat B."/>
            <person name="Howlett B.J."/>
            <person name="Kodira C."/>
            <person name="Kretschmer M."/>
            <person name="Lappartient A."/>
            <person name="Leroch M."/>
            <person name="Levis C."/>
            <person name="Mauceli E."/>
            <person name="Neuveglise C."/>
            <person name="Oeser B."/>
            <person name="Pearson M."/>
            <person name="Poulain J."/>
            <person name="Poussereau N."/>
            <person name="Quesneville H."/>
            <person name="Rascle C."/>
            <person name="Schumacher J."/>
            <person name="Segurens B."/>
            <person name="Sexton A."/>
            <person name="Silva E."/>
            <person name="Sirven C."/>
            <person name="Soanes D.M."/>
            <person name="Talbot N.J."/>
            <person name="Templeton M."/>
            <person name="Yandava C."/>
            <person name="Yarden O."/>
            <person name="Zeng Q."/>
            <person name="Rollins J.A."/>
            <person name="Lebrun M.H."/>
            <person name="Dickman M."/>
        </authorList>
    </citation>
    <scope>NUCLEOTIDE SEQUENCE [LARGE SCALE GENOMIC DNA]</scope>
    <source>
        <strain evidence="9">T4</strain>
    </source>
</reference>
<dbReference type="AlphaFoldDB" id="G2XWB6"/>
<feature type="transmembrane region" description="Helical" evidence="6">
    <location>
        <begin position="335"/>
        <end position="360"/>
    </location>
</feature>
<feature type="region of interest" description="Disordered" evidence="5">
    <location>
        <begin position="1"/>
        <end position="57"/>
    </location>
</feature>
<evidence type="ECO:0000256" key="1">
    <source>
        <dbReference type="ARBA" id="ARBA00004141"/>
    </source>
</evidence>
<dbReference type="PROSITE" id="PS50850">
    <property type="entry name" value="MFS"/>
    <property type="match status" value="1"/>
</dbReference>
<feature type="compositionally biased region" description="Basic and acidic residues" evidence="5">
    <location>
        <begin position="20"/>
        <end position="33"/>
    </location>
</feature>
<dbReference type="FunFam" id="1.20.1250.20:FF:000011">
    <property type="entry name" value="MFS multidrug transporter, putative"/>
    <property type="match status" value="1"/>
</dbReference>
<dbReference type="OrthoDB" id="3936150at2759"/>
<evidence type="ECO:0000256" key="4">
    <source>
        <dbReference type="ARBA" id="ARBA00023136"/>
    </source>
</evidence>
<feature type="transmembrane region" description="Helical" evidence="6">
    <location>
        <begin position="477"/>
        <end position="497"/>
    </location>
</feature>
<name>G2XWB6_BOTF4</name>
<proteinExistence type="predicted"/>
<keyword evidence="4 6" id="KW-0472">Membrane</keyword>
<evidence type="ECO:0000259" key="7">
    <source>
        <dbReference type="PROSITE" id="PS50850"/>
    </source>
</evidence>
<keyword evidence="3 6" id="KW-1133">Transmembrane helix</keyword>
<dbReference type="Gene3D" id="1.20.1250.20">
    <property type="entry name" value="MFS general substrate transporter like domains"/>
    <property type="match status" value="1"/>
</dbReference>
<dbReference type="InterPro" id="IPR011701">
    <property type="entry name" value="MFS"/>
</dbReference>
<feature type="domain" description="Major facilitator superfamily (MFS) profile" evidence="7">
    <location>
        <begin position="75"/>
        <end position="506"/>
    </location>
</feature>
<feature type="transmembrane region" description="Helical" evidence="6">
    <location>
        <begin position="73"/>
        <end position="92"/>
    </location>
</feature>
<feature type="transmembrane region" description="Helical" evidence="6">
    <location>
        <begin position="144"/>
        <end position="177"/>
    </location>
</feature>
<evidence type="ECO:0000313" key="8">
    <source>
        <dbReference type="EMBL" id="CCD44786.1"/>
    </source>
</evidence>
<feature type="transmembrane region" description="Helical" evidence="6">
    <location>
        <begin position="442"/>
        <end position="465"/>
    </location>
</feature>
<dbReference type="GO" id="GO:0015606">
    <property type="term" value="F:spermidine transmembrane transporter activity"/>
    <property type="evidence" value="ECO:0007669"/>
    <property type="project" value="TreeGrafter"/>
</dbReference>
<dbReference type="InterPro" id="IPR020846">
    <property type="entry name" value="MFS_dom"/>
</dbReference>
<dbReference type="PANTHER" id="PTHR23502:SF38">
    <property type="entry name" value="POLYAMINE TRANSPORTER 4"/>
    <property type="match status" value="1"/>
</dbReference>
<sequence>MEMTAVEESKLDTNNGSSKLDPEDTSKLPRDETVENNDGSKLSGKKLEEPPTAVVSWDEDSQNPYNWSMTKRVYHTVLIGMFGLTVTFASSVYTPAVPEIMRVFNVSETAALLPFCLFLLGLGFGPVLAAPLSEKFGRTSTYMISLPIFALFIVGAGASQTFGGLVACRLLAGIFGSPPLVVGAGTNADLWKPESRAVTATLFALCPYLGPALGPLIGGFTVPKKGWRWTEWIILFFAFVSLAAALGMKETYKKTILERNAKKHGNKAKPGLSGMVALKFMFYITLFRPLHMLYTEPIVIAWSFYIGFNFAVLYSFFAAFPFVYTTVYGFDTQQIGLTFIPFAIGSIGATITVILVDRLWYQKQHTSRNSRWNDGLVPPEYRLHSAMLGGFGLPIGLFWFAWTAKPEIHWISSVIASTFIAWGNLCVFMSGLLYLLDVYEALMGASAIAATSLLRYVLAAVFPLFITPMYSHLHVGWATSIFGFISVALMPIPWVLLKWGPYLRQRSKLAKSSAPATTI</sequence>
<organism evidence="8 9">
    <name type="scientific">Botryotinia fuckeliana (strain T4)</name>
    <name type="common">Noble rot fungus</name>
    <name type="synonym">Botrytis cinerea</name>
    <dbReference type="NCBI Taxonomy" id="999810"/>
    <lineage>
        <taxon>Eukaryota</taxon>
        <taxon>Fungi</taxon>
        <taxon>Dikarya</taxon>
        <taxon>Ascomycota</taxon>
        <taxon>Pezizomycotina</taxon>
        <taxon>Leotiomycetes</taxon>
        <taxon>Helotiales</taxon>
        <taxon>Sclerotiniaceae</taxon>
        <taxon>Botrytis</taxon>
    </lineage>
</organism>
<evidence type="ECO:0000256" key="2">
    <source>
        <dbReference type="ARBA" id="ARBA00022692"/>
    </source>
</evidence>
<dbReference type="SUPFAM" id="SSF103473">
    <property type="entry name" value="MFS general substrate transporter"/>
    <property type="match status" value="1"/>
</dbReference>
<dbReference type="GO" id="GO:0000297">
    <property type="term" value="F:spermine transmembrane transporter activity"/>
    <property type="evidence" value="ECO:0007669"/>
    <property type="project" value="TreeGrafter"/>
</dbReference>
<dbReference type="Pfam" id="PF07690">
    <property type="entry name" value="MFS_1"/>
    <property type="match status" value="1"/>
</dbReference>
<evidence type="ECO:0000256" key="6">
    <source>
        <dbReference type="SAM" id="Phobius"/>
    </source>
</evidence>
<dbReference type="PANTHER" id="PTHR23502">
    <property type="entry name" value="MAJOR FACILITATOR SUPERFAMILY"/>
    <property type="match status" value="1"/>
</dbReference>
<feature type="transmembrane region" description="Helical" evidence="6">
    <location>
        <begin position="112"/>
        <end position="132"/>
    </location>
</feature>
<feature type="transmembrane region" description="Helical" evidence="6">
    <location>
        <begin position="268"/>
        <end position="287"/>
    </location>
</feature>
<dbReference type="InParanoid" id="G2XWB6"/>
<feature type="transmembrane region" description="Helical" evidence="6">
    <location>
        <begin position="197"/>
        <end position="217"/>
    </location>
</feature>
<evidence type="ECO:0000256" key="5">
    <source>
        <dbReference type="SAM" id="MobiDB-lite"/>
    </source>
</evidence>
<dbReference type="InterPro" id="IPR036259">
    <property type="entry name" value="MFS_trans_sf"/>
</dbReference>
<feature type="transmembrane region" description="Helical" evidence="6">
    <location>
        <begin position="381"/>
        <end position="402"/>
    </location>
</feature>
<protein>
    <submittedName>
        <fullName evidence="8">Similar to MFS multidrug transporter</fullName>
    </submittedName>
</protein>
<feature type="transmembrane region" description="Helical" evidence="6">
    <location>
        <begin position="229"/>
        <end position="248"/>
    </location>
</feature>
<dbReference type="HOGENOM" id="CLU_008455_11_3_1"/>
<dbReference type="STRING" id="999810.G2XWB6"/>
<accession>G2XWB6</accession>